<dbReference type="PROSITE" id="PS51208">
    <property type="entry name" value="AUTOTRANSPORTER"/>
    <property type="match status" value="1"/>
</dbReference>
<proteinExistence type="predicted"/>
<dbReference type="Gene3D" id="2.160.20.20">
    <property type="match status" value="2"/>
</dbReference>
<dbReference type="RefSeq" id="WP_065238026.1">
    <property type="nucleotide sequence ID" value="NZ_JTJR01000045.1"/>
</dbReference>
<dbReference type="InterPro" id="IPR013425">
    <property type="entry name" value="Autotrns_rpt"/>
</dbReference>
<dbReference type="NCBIfam" id="TIGR02601">
    <property type="entry name" value="autotrns_rpt"/>
    <property type="match status" value="2"/>
</dbReference>
<dbReference type="SMART" id="SM00869">
    <property type="entry name" value="Autotransporter"/>
    <property type="match status" value="1"/>
</dbReference>
<dbReference type="InterPro" id="IPR011050">
    <property type="entry name" value="Pectin_lyase_fold/virulence"/>
</dbReference>
<dbReference type="Pfam" id="PF03797">
    <property type="entry name" value="Autotransporter"/>
    <property type="match status" value="1"/>
</dbReference>
<dbReference type="EMBL" id="JTJR01000045">
    <property type="protein sequence ID" value="OBX03198.1"/>
    <property type="molecule type" value="Genomic_DNA"/>
</dbReference>
<dbReference type="STRING" id="505345.QV06_10115"/>
<dbReference type="SUPFAM" id="SSF51126">
    <property type="entry name" value="Pectin lyase-like"/>
    <property type="match status" value="3"/>
</dbReference>
<dbReference type="InterPro" id="IPR012332">
    <property type="entry name" value="Autotransporter_pectin_lyase_C"/>
</dbReference>
<reference evidence="4 5" key="1">
    <citation type="submission" date="2014-11" db="EMBL/GenBank/DDBJ databases">
        <title>Pan-genome of Gallibacterium spp.</title>
        <authorList>
            <person name="Kudirkiene E."/>
            <person name="Bojesen A.M."/>
        </authorList>
    </citation>
    <scope>NUCLEOTIDE SEQUENCE [LARGE SCALE GENOMIC DNA]</scope>
    <source>
        <strain evidence="4 5">59/S3/89</strain>
    </source>
</reference>
<accession>A0A1A7PKZ1</accession>
<evidence type="ECO:0000259" key="3">
    <source>
        <dbReference type="PROSITE" id="PS51208"/>
    </source>
</evidence>
<dbReference type="PATRIC" id="fig|505345.6.peg.2052"/>
<dbReference type="InterPro" id="IPR036709">
    <property type="entry name" value="Autotransporte_beta_dom_sf"/>
</dbReference>
<keyword evidence="1 2" id="KW-0732">Signal</keyword>
<evidence type="ECO:0000256" key="1">
    <source>
        <dbReference type="ARBA" id="ARBA00022729"/>
    </source>
</evidence>
<dbReference type="Gene3D" id="2.40.128.130">
    <property type="entry name" value="Autotransporter beta-domain"/>
    <property type="match status" value="1"/>
</dbReference>
<feature type="domain" description="Autotransporter" evidence="3">
    <location>
        <begin position="1855"/>
        <end position="2132"/>
    </location>
</feature>
<evidence type="ECO:0000313" key="5">
    <source>
        <dbReference type="Proteomes" id="UP000092626"/>
    </source>
</evidence>
<dbReference type="Proteomes" id="UP000092626">
    <property type="component" value="Unassembled WGS sequence"/>
</dbReference>
<sequence length="2132" mass="221075">MLGGGVKTVLSIFALLAMGTISYQAVAETVTISGADGISGTVPQRKASTDPVGSISTAGKVTNDTVSSRQSATIKGDTITIDGNQGATNTGIVKFIYEMGWGTDSNNSPINHNVDPNASYFRYLKLDNSHLLISNPTSSPEGKFRFDGLWAGAEAGKYASESTITLNNAEVLLNNSSSSGGLAVGPNSSVDINNSTFTSIFVRNIGTVNVTNSTLAVTQDVTTFEGFVREGELKGENVNTAQLGTFNFDNGVLESKYRAARPNDPGMFKGNLVLKNDTEIKVGTNSDGTIKKTFIQGGGVIQDFNGSKSAVNKTGAGTLVYTESNTYTGNTNVKEGTLQLGNEGGAVAGTEGTTGDIARDTDIVLSKDATLQIKRSNTYELNNKILAENKAADTGNLVQAGSGTTIISNKDNTFSGNTLIRGGVLQFENIESMGKGTTAISTGEGEDKGKLKINFTEDATIERNIDGTGEIEKTNTAKVTYTGSGTYTGKTTVSGGELEIASGGSIIGTSEVIIDDGKTYTEGQPVATLTVGGTLETAHTDNDYGDVTIDNGTLNVKNGGTVNVGNIKSRDPNTPEADTDKSTINIENGGSLTTNLINGDKLFENFKTDPGHEGIQIDGTLTAQVADKDATISQEDGAVFTGTGSFVKDGNGTLKLASGNTIGTTWVKDGTLDLDPDKTLKSTTVKVGDNKVADATDKEAAKTATFNVTGTVEGATDVSVDSDGYLKIGDDTHTGSISTTNLTVEGGSVDLAKGTATVSATTSVKDGTLNVAKGTQLTTVDLKAGDNKDEEGTNNKTNAFVNIDGTVTATGDITVKPDAKVTVGTDAEGDTPATAGTLAGKNLIVEGGSVDVVEGKTNITEDTDVKDGLLNVDKGATLTTKNLKAGDNEDEQGTNNKTNAFVNVNGTVTATEDITVKPDAKVIVGTDPQGSTPGTVGTLAGKNLTVEGGEVAVVEGNAKITENTDVQDGTLDVHNGATLTTKNLKAGDNSDDQKTGESINAHVNIDGDATVSGEMTVKPDAAVNVGTNDIPSDGDAPTKIGDTGSLKVNTFTMDGGTLDVNKGKLDAGTATVNGGTLTVDGPGTVNVGTVNPENGNLTTPKVLTLNGGTLDVAGHVNAENIVSNQPTDNDTDAIIKVQGGGELSLKPTGDKPLFDGFKQGDSDTIEVGGTLKVDVADGVNVAQNLDAPINPLTTADNATPVKGTLEKNGNGSLLLSAPENTLGKTVVHDGTLGIKPNSVLNSDTVDVGDSQETSDTAKLNIEGGLKATDVNVKPDGHLNIGTNADPDADTPDVKGTLETTNLTIDSGSVDLNVGKADIGTTNINDGTFTTDKGTTLDSDNINIGNNPDGNNKDGGSNTAKLQANGDVIAENVAVKSDGALDIGSNDNPKDKGKLTATNVTLDGGRIDLNNGETDIDTTQINKGKVTVDKGTTFDSDNINVGNNTNNNGDPASEAGIQIDGTVTTKNITVNPDGTLDVGTNDKAQTGTLKTDHLVLEGGPANINSGTVETPNDIVVNGTTLTIDKGTTVTTPNVITTDPIGEDTKPSAVNIAGTLNVSPADGAKLFDGFQTNPAKKGKDGLTVDRTGTLNITTPANGVVTQDPDTPIAGSGTINKKGPGELDILADNPFEGTVNIDEGTLRLTDNGKLGQATVNVNNDGTLAVDAPNTELGSLTMNPKSRFVVKATPDGVSELRVNGDLHLDGQFFTDVKEFKDSPDLDKIDLSRAVVSNTGGLTGKFTSYDDNSNLFDFIPDSQTNPNEIRFIVKPSKDDLGIIADRLGYERAKSIASALDSIFAKDPTGPLARLFYALFDDQQSIDAVVESLPALAGASSQVVADTSRHLANLAKIYDRCEDNVQQGDKHIWAKTFGSWGTQDQYQGAAGYRSESYGFAAGVEKCHQQTRLGAMIGYAYSHAYNRESVSNQTLRADTIQAGIYGNTSISSIADLDFRAGIGYSDVGTKRNIKFAKHTAQGNYGNKIGYAGVGVNFNAFSSEQAVIKPFIRLDYQVVRNNHYSERGAGVLNLNVDAGTNQSLVSQVGVDMKARLADKLSVNTRVGVGYDLVGEIASTRAAFAGAPDVKFTTQGAQHGRVSGELGIEMNYHITPAATLSVGYDASARKGYIEHTPNIMFKMAF</sequence>
<feature type="signal peptide" evidence="2">
    <location>
        <begin position="1"/>
        <end position="27"/>
    </location>
</feature>
<dbReference type="SUPFAM" id="SSF103515">
    <property type="entry name" value="Autotransporter"/>
    <property type="match status" value="1"/>
</dbReference>
<feature type="chain" id="PRO_5008359197" description="Autotransporter domain-containing protein" evidence="2">
    <location>
        <begin position="28"/>
        <end position="2132"/>
    </location>
</feature>
<evidence type="ECO:0000313" key="4">
    <source>
        <dbReference type="EMBL" id="OBX03198.1"/>
    </source>
</evidence>
<name>A0A1A7PKZ1_9PAST</name>
<dbReference type="InterPro" id="IPR005546">
    <property type="entry name" value="Autotransporte_beta"/>
</dbReference>
<organism evidence="4 5">
    <name type="scientific">Gallibacterium genomosp. 3</name>
    <dbReference type="NCBI Taxonomy" id="505345"/>
    <lineage>
        <taxon>Bacteria</taxon>
        <taxon>Pseudomonadati</taxon>
        <taxon>Pseudomonadota</taxon>
        <taxon>Gammaproteobacteria</taxon>
        <taxon>Pasteurellales</taxon>
        <taxon>Pasteurellaceae</taxon>
        <taxon>Gallibacterium</taxon>
    </lineage>
</organism>
<gene>
    <name evidence="4" type="ORF">QV06_10115</name>
</gene>
<comment type="caution">
    <text evidence="4">The sequence shown here is derived from an EMBL/GenBank/DDBJ whole genome shotgun (WGS) entry which is preliminary data.</text>
</comment>
<dbReference type="Pfam" id="PF12951">
    <property type="entry name" value="PATR"/>
    <property type="match status" value="6"/>
</dbReference>
<protein>
    <recommendedName>
        <fullName evidence="3">Autotransporter domain-containing protein</fullName>
    </recommendedName>
</protein>
<evidence type="ECO:0000256" key="2">
    <source>
        <dbReference type="SAM" id="SignalP"/>
    </source>
</evidence>